<dbReference type="InterPro" id="IPR011051">
    <property type="entry name" value="RmlC_Cupin_sf"/>
</dbReference>
<name>A0ABP7JJJ6_9ACTN</name>
<dbReference type="InterPro" id="IPR050807">
    <property type="entry name" value="TransReg_Diox_bact_type"/>
</dbReference>
<keyword evidence="4" id="KW-1185">Reference proteome</keyword>
<protein>
    <submittedName>
        <fullName evidence="3">Cupin domain-containing protein</fullName>
    </submittedName>
</protein>
<dbReference type="CDD" id="cd02209">
    <property type="entry name" value="cupin_XRE_C"/>
    <property type="match status" value="1"/>
</dbReference>
<evidence type="ECO:0000313" key="4">
    <source>
        <dbReference type="Proteomes" id="UP001501009"/>
    </source>
</evidence>
<keyword evidence="1" id="KW-0238">DNA-binding</keyword>
<feature type="domain" description="HTH cro/C1-type" evidence="2">
    <location>
        <begin position="13"/>
        <end position="67"/>
    </location>
</feature>
<gene>
    <name evidence="3" type="ORF">GCM10022403_092730</name>
</gene>
<dbReference type="EMBL" id="BAABDE010000050">
    <property type="protein sequence ID" value="GAA3846454.1"/>
    <property type="molecule type" value="Genomic_DNA"/>
</dbReference>
<proteinExistence type="predicted"/>
<dbReference type="Pfam" id="PF07883">
    <property type="entry name" value="Cupin_2"/>
    <property type="match status" value="1"/>
</dbReference>
<comment type="caution">
    <text evidence="3">The sequence shown here is derived from an EMBL/GenBank/DDBJ whole genome shotgun (WGS) entry which is preliminary data.</text>
</comment>
<dbReference type="Gene3D" id="2.60.120.10">
    <property type="entry name" value="Jelly Rolls"/>
    <property type="match status" value="1"/>
</dbReference>
<dbReference type="SUPFAM" id="SSF51182">
    <property type="entry name" value="RmlC-like cupins"/>
    <property type="match status" value="1"/>
</dbReference>
<dbReference type="PROSITE" id="PS50943">
    <property type="entry name" value="HTH_CROC1"/>
    <property type="match status" value="1"/>
</dbReference>
<evidence type="ECO:0000259" key="2">
    <source>
        <dbReference type="PROSITE" id="PS50943"/>
    </source>
</evidence>
<dbReference type="PANTHER" id="PTHR46797">
    <property type="entry name" value="HTH-TYPE TRANSCRIPTIONAL REGULATOR"/>
    <property type="match status" value="1"/>
</dbReference>
<organism evidence="3 4">
    <name type="scientific">Streptomyces coacervatus</name>
    <dbReference type="NCBI Taxonomy" id="647381"/>
    <lineage>
        <taxon>Bacteria</taxon>
        <taxon>Bacillati</taxon>
        <taxon>Actinomycetota</taxon>
        <taxon>Actinomycetes</taxon>
        <taxon>Kitasatosporales</taxon>
        <taxon>Streptomycetaceae</taxon>
        <taxon>Streptomyces</taxon>
    </lineage>
</organism>
<dbReference type="InterPro" id="IPR010982">
    <property type="entry name" value="Lambda_DNA-bd_dom_sf"/>
</dbReference>
<dbReference type="Proteomes" id="UP001501009">
    <property type="component" value="Unassembled WGS sequence"/>
</dbReference>
<accession>A0ABP7JJJ6</accession>
<dbReference type="InterPro" id="IPR013096">
    <property type="entry name" value="Cupin_2"/>
</dbReference>
<dbReference type="Pfam" id="PF01381">
    <property type="entry name" value="HTH_3"/>
    <property type="match status" value="1"/>
</dbReference>
<evidence type="ECO:0000256" key="1">
    <source>
        <dbReference type="ARBA" id="ARBA00023125"/>
    </source>
</evidence>
<sequence length="224" mass="23373">MAPAAVPPVGARIRQARLARGVSLRALAREIGVSASLVSQIETGKSQPSVSTLYAITTALSISVESLFDTHEGSDAYEDEAAVSPVVAASAAPATVLHSLAAFAADPGRRIGPLVTPGERELLELDSGVVWERLGHVPGTDVDFLLVTYRPGGCSSSSGGLMRHTGTEYGCLTSGELVLTLGFDEYTLGPGDAVCFESTTPHRYRNDGAEPAVGVWFVFSQGVQ</sequence>
<evidence type="ECO:0000313" key="3">
    <source>
        <dbReference type="EMBL" id="GAA3846454.1"/>
    </source>
</evidence>
<dbReference type="SMART" id="SM00530">
    <property type="entry name" value="HTH_XRE"/>
    <property type="match status" value="1"/>
</dbReference>
<dbReference type="CDD" id="cd00093">
    <property type="entry name" value="HTH_XRE"/>
    <property type="match status" value="1"/>
</dbReference>
<dbReference type="InterPro" id="IPR001387">
    <property type="entry name" value="Cro/C1-type_HTH"/>
</dbReference>
<dbReference type="PANTHER" id="PTHR46797:SF1">
    <property type="entry name" value="METHYLPHOSPHONATE SYNTHASE"/>
    <property type="match status" value="1"/>
</dbReference>
<reference evidence="4" key="1">
    <citation type="journal article" date="2019" name="Int. J. Syst. Evol. Microbiol.">
        <title>The Global Catalogue of Microorganisms (GCM) 10K type strain sequencing project: providing services to taxonomists for standard genome sequencing and annotation.</title>
        <authorList>
            <consortium name="The Broad Institute Genomics Platform"/>
            <consortium name="The Broad Institute Genome Sequencing Center for Infectious Disease"/>
            <person name="Wu L."/>
            <person name="Ma J."/>
        </authorList>
    </citation>
    <scope>NUCLEOTIDE SEQUENCE [LARGE SCALE GENOMIC DNA]</scope>
    <source>
        <strain evidence="4">JCM 17138</strain>
    </source>
</reference>
<dbReference type="InterPro" id="IPR014710">
    <property type="entry name" value="RmlC-like_jellyroll"/>
</dbReference>
<dbReference type="SUPFAM" id="SSF47413">
    <property type="entry name" value="lambda repressor-like DNA-binding domains"/>
    <property type="match status" value="1"/>
</dbReference>
<dbReference type="Gene3D" id="1.10.260.40">
    <property type="entry name" value="lambda repressor-like DNA-binding domains"/>
    <property type="match status" value="1"/>
</dbReference>
<dbReference type="RefSeq" id="WP_275781560.1">
    <property type="nucleotide sequence ID" value="NZ_BAABDE010000050.1"/>
</dbReference>